<dbReference type="Proteomes" id="UP000462212">
    <property type="component" value="Unassembled WGS sequence"/>
</dbReference>
<dbReference type="InterPro" id="IPR035965">
    <property type="entry name" value="PAS-like_dom_sf"/>
</dbReference>
<dbReference type="AlphaFoldDB" id="A0A8H8RTC7"/>
<reference evidence="3 4" key="1">
    <citation type="submission" date="2018-05" db="EMBL/GenBank/DDBJ databases">
        <title>Genome sequencing and assembly of the regulated plant pathogen Lachnellula willkommii and related sister species for the development of diagnostic species identification markers.</title>
        <authorList>
            <person name="Giroux E."/>
            <person name="Bilodeau G."/>
        </authorList>
    </citation>
    <scope>NUCLEOTIDE SEQUENCE [LARGE SCALE GENOMIC DNA]</scope>
    <source>
        <strain evidence="3 4">CBS 197.66</strain>
    </source>
</reference>
<dbReference type="GO" id="GO:0006355">
    <property type="term" value="P:regulation of DNA-templated transcription"/>
    <property type="evidence" value="ECO:0007669"/>
    <property type="project" value="InterPro"/>
</dbReference>
<dbReference type="OrthoDB" id="3561307at2759"/>
<sequence>MASRAPITDHLDPEATAARSGSLTSGEGAAPKVSQFKIERTFPIRIHAPNKASTSTATFANNSIDEDPRSRVPPSNTDANDTNDTSSTTPLPVHSSSPVYTHSSSPQVAIGQKASTASAELGSRYVTNRTSFLSTTDNNLSTAPSTSEQKVYRCEDEPIHIPGAIQSFGALIAVNENEEGLFIVRVVSENSQVVTGLDPESLFSLRCLTDLFPQSDKLDFISRAKALRTYKSRTSPDVFTLSLYVTFSSRYSLPAATQSCIALTSIPSVGYS</sequence>
<dbReference type="EMBL" id="QGMJ01000237">
    <property type="protein sequence ID" value="TVY39264.1"/>
    <property type="molecule type" value="Genomic_DNA"/>
</dbReference>
<organism evidence="3 4">
    <name type="scientific">Lachnellula subtilissima</name>
    <dbReference type="NCBI Taxonomy" id="602034"/>
    <lineage>
        <taxon>Eukaryota</taxon>
        <taxon>Fungi</taxon>
        <taxon>Dikarya</taxon>
        <taxon>Ascomycota</taxon>
        <taxon>Pezizomycotina</taxon>
        <taxon>Leotiomycetes</taxon>
        <taxon>Helotiales</taxon>
        <taxon>Lachnaceae</taxon>
        <taxon>Lachnellula</taxon>
    </lineage>
</organism>
<keyword evidence="4" id="KW-1185">Reference proteome</keyword>
<comment type="caution">
    <text evidence="3">The sequence shown here is derived from an EMBL/GenBank/DDBJ whole genome shotgun (WGS) entry which is preliminary data.</text>
</comment>
<gene>
    <name evidence="3" type="ORF">LSUB1_G005417</name>
</gene>
<feature type="compositionally biased region" description="Low complexity" evidence="1">
    <location>
        <begin position="73"/>
        <end position="106"/>
    </location>
</feature>
<dbReference type="Gene3D" id="3.30.450.20">
    <property type="entry name" value="PAS domain"/>
    <property type="match status" value="1"/>
</dbReference>
<evidence type="ECO:0000256" key="1">
    <source>
        <dbReference type="SAM" id="MobiDB-lite"/>
    </source>
</evidence>
<dbReference type="SUPFAM" id="SSF55785">
    <property type="entry name" value="PYP-like sensor domain (PAS domain)"/>
    <property type="match status" value="1"/>
</dbReference>
<feature type="compositionally biased region" description="Polar residues" evidence="1">
    <location>
        <begin position="51"/>
        <end position="63"/>
    </location>
</feature>
<accession>A0A8H8RTC7</accession>
<evidence type="ECO:0000313" key="3">
    <source>
        <dbReference type="EMBL" id="TVY39264.1"/>
    </source>
</evidence>
<feature type="domain" description="PAS fold-2" evidence="2">
    <location>
        <begin position="154"/>
        <end position="213"/>
    </location>
</feature>
<evidence type="ECO:0000313" key="4">
    <source>
        <dbReference type="Proteomes" id="UP000462212"/>
    </source>
</evidence>
<feature type="region of interest" description="Disordered" evidence="1">
    <location>
        <begin position="1"/>
        <end position="112"/>
    </location>
</feature>
<proteinExistence type="predicted"/>
<protein>
    <recommendedName>
        <fullName evidence="2">PAS fold-2 domain-containing protein</fullName>
    </recommendedName>
</protein>
<dbReference type="Pfam" id="PF08446">
    <property type="entry name" value="PAS_2"/>
    <property type="match status" value="1"/>
</dbReference>
<evidence type="ECO:0000259" key="2">
    <source>
        <dbReference type="Pfam" id="PF08446"/>
    </source>
</evidence>
<dbReference type="InterPro" id="IPR013654">
    <property type="entry name" value="PAS_2"/>
</dbReference>
<name>A0A8H8RTC7_9HELO</name>